<feature type="domain" description="HTH luxR-type" evidence="6">
    <location>
        <begin position="418"/>
        <end position="475"/>
    </location>
</feature>
<dbReference type="SMART" id="SM00421">
    <property type="entry name" value="HTH_LUXR"/>
    <property type="match status" value="1"/>
</dbReference>
<feature type="transmembrane region" description="Helical" evidence="5">
    <location>
        <begin position="207"/>
        <end position="227"/>
    </location>
</feature>
<accession>A0ABU6IY21</accession>
<feature type="compositionally biased region" description="Basic and acidic residues" evidence="4">
    <location>
        <begin position="394"/>
        <end position="407"/>
    </location>
</feature>
<proteinExistence type="predicted"/>
<evidence type="ECO:0000256" key="3">
    <source>
        <dbReference type="ARBA" id="ARBA00023163"/>
    </source>
</evidence>
<evidence type="ECO:0000256" key="5">
    <source>
        <dbReference type="SAM" id="Phobius"/>
    </source>
</evidence>
<gene>
    <name evidence="7" type="ORF">VJ920_05405</name>
</gene>
<keyword evidence="5" id="KW-0472">Membrane</keyword>
<evidence type="ECO:0000259" key="6">
    <source>
        <dbReference type="SMART" id="SM00421"/>
    </source>
</evidence>
<reference evidence="7 8" key="1">
    <citation type="submission" date="2024-01" db="EMBL/GenBank/DDBJ databases">
        <title>novel species in genus Adlercreutzia.</title>
        <authorList>
            <person name="Liu X."/>
        </authorList>
    </citation>
    <scope>NUCLEOTIDE SEQUENCE [LARGE SCALE GENOMIC DNA]</scope>
    <source>
        <strain evidence="7 8">R22</strain>
    </source>
</reference>
<feature type="transmembrane region" description="Helical" evidence="5">
    <location>
        <begin position="70"/>
        <end position="97"/>
    </location>
</feature>
<feature type="transmembrane region" description="Helical" evidence="5">
    <location>
        <begin position="12"/>
        <end position="29"/>
    </location>
</feature>
<dbReference type="InterPro" id="IPR000792">
    <property type="entry name" value="Tscrpt_reg_LuxR_C"/>
</dbReference>
<protein>
    <submittedName>
        <fullName evidence="7">Helix-turn-helix transcriptional regulator</fullName>
    </submittedName>
</protein>
<dbReference type="PANTHER" id="PTHR44688:SF16">
    <property type="entry name" value="DNA-BINDING TRANSCRIPTIONAL ACTIVATOR DEVR_DOSR"/>
    <property type="match status" value="1"/>
</dbReference>
<dbReference type="PRINTS" id="PR00038">
    <property type="entry name" value="HTHLUXR"/>
</dbReference>
<name>A0ABU6IY21_9ACTN</name>
<dbReference type="SUPFAM" id="SSF46894">
    <property type="entry name" value="C-terminal effector domain of the bipartite response regulators"/>
    <property type="match status" value="1"/>
</dbReference>
<keyword evidence="5" id="KW-1133">Transmembrane helix</keyword>
<evidence type="ECO:0000313" key="8">
    <source>
        <dbReference type="Proteomes" id="UP001343724"/>
    </source>
</evidence>
<dbReference type="InterPro" id="IPR016032">
    <property type="entry name" value="Sig_transdc_resp-reg_C-effctor"/>
</dbReference>
<dbReference type="Proteomes" id="UP001343724">
    <property type="component" value="Unassembled WGS sequence"/>
</dbReference>
<keyword evidence="3" id="KW-0804">Transcription</keyword>
<feature type="transmembrane region" description="Helical" evidence="5">
    <location>
        <begin position="103"/>
        <end position="121"/>
    </location>
</feature>
<feature type="transmembrane region" description="Helical" evidence="5">
    <location>
        <begin position="268"/>
        <end position="287"/>
    </location>
</feature>
<feature type="transmembrane region" description="Helical" evidence="5">
    <location>
        <begin position="293"/>
        <end position="313"/>
    </location>
</feature>
<feature type="transmembrane region" description="Helical" evidence="5">
    <location>
        <begin position="41"/>
        <end position="58"/>
    </location>
</feature>
<feature type="transmembrane region" description="Helical" evidence="5">
    <location>
        <begin position="325"/>
        <end position="346"/>
    </location>
</feature>
<feature type="transmembrane region" description="Helical" evidence="5">
    <location>
        <begin position="233"/>
        <end position="256"/>
    </location>
</feature>
<keyword evidence="5" id="KW-0812">Transmembrane</keyword>
<sequence length="480" mass="50691">MVGTVARYASGLLWAWGYLVHFAAPGFFAESHLAGVGFVENVYLASALVGYALAALVSETKGRGAYRACSWFGCAAMVAGSAVLVLQGLCGIGGVLLLQSGSVLAGLGLALSATIWGAYLASVDVDALERVALSWCVSFAMVVLVVSLASLFSDVVKFVVYALVIVLPVLSQGGLFSLLRANSLDMASVDETGEGARADRRSLVEEGASLANLFFAFLSLSFVWSAISSLERISFSGAMALFAVAALVLWGVLGIALRNTRRFGLSTLYRWALPFTVISLACASLGAGVAVSVAFAMVFVVNLGFEVTTKLYFIYFGRKWKGHEALAFAFGMAAINVSGLAGSLLWEHLHQLVEAVGFPVAVLFALIPFVVAVSMALGSARPSLAGNAPSVAEEEGKEHAPEPERDPVAPFCASLSETYGLTPREAEVIALLAQGHSRSYVRETLYISKGTVDTHAFHAYAKMGIKTKDDLIKLVHSFEG</sequence>
<feature type="transmembrane region" description="Helical" evidence="5">
    <location>
        <begin position="358"/>
        <end position="377"/>
    </location>
</feature>
<feature type="transmembrane region" description="Helical" evidence="5">
    <location>
        <begin position="158"/>
        <end position="179"/>
    </location>
</feature>
<dbReference type="RefSeq" id="WP_326437592.1">
    <property type="nucleotide sequence ID" value="NZ_JAYMFH010000005.1"/>
</dbReference>
<dbReference type="PANTHER" id="PTHR44688">
    <property type="entry name" value="DNA-BINDING TRANSCRIPTIONAL ACTIVATOR DEVR_DOSR"/>
    <property type="match status" value="1"/>
</dbReference>
<evidence type="ECO:0000256" key="1">
    <source>
        <dbReference type="ARBA" id="ARBA00023015"/>
    </source>
</evidence>
<feature type="region of interest" description="Disordered" evidence="4">
    <location>
        <begin position="388"/>
        <end position="407"/>
    </location>
</feature>
<comment type="caution">
    <text evidence="7">The sequence shown here is derived from an EMBL/GenBank/DDBJ whole genome shotgun (WGS) entry which is preliminary data.</text>
</comment>
<evidence type="ECO:0000256" key="4">
    <source>
        <dbReference type="SAM" id="MobiDB-lite"/>
    </source>
</evidence>
<dbReference type="EMBL" id="JAYMFH010000005">
    <property type="protein sequence ID" value="MEC4294738.1"/>
    <property type="molecule type" value="Genomic_DNA"/>
</dbReference>
<organism evidence="7 8">
    <name type="scientific">Adlercreutzia shanghongiae</name>
    <dbReference type="NCBI Taxonomy" id="3111773"/>
    <lineage>
        <taxon>Bacteria</taxon>
        <taxon>Bacillati</taxon>
        <taxon>Actinomycetota</taxon>
        <taxon>Coriobacteriia</taxon>
        <taxon>Eggerthellales</taxon>
        <taxon>Eggerthellaceae</taxon>
        <taxon>Adlercreutzia</taxon>
    </lineage>
</organism>
<feature type="transmembrane region" description="Helical" evidence="5">
    <location>
        <begin position="133"/>
        <end position="152"/>
    </location>
</feature>
<dbReference type="InterPro" id="IPR036388">
    <property type="entry name" value="WH-like_DNA-bd_sf"/>
</dbReference>
<keyword evidence="8" id="KW-1185">Reference proteome</keyword>
<dbReference type="Gene3D" id="1.10.10.10">
    <property type="entry name" value="Winged helix-like DNA-binding domain superfamily/Winged helix DNA-binding domain"/>
    <property type="match status" value="1"/>
</dbReference>
<evidence type="ECO:0000313" key="7">
    <source>
        <dbReference type="EMBL" id="MEC4294738.1"/>
    </source>
</evidence>
<evidence type="ECO:0000256" key="2">
    <source>
        <dbReference type="ARBA" id="ARBA00023125"/>
    </source>
</evidence>
<dbReference type="Pfam" id="PF00196">
    <property type="entry name" value="GerE"/>
    <property type="match status" value="1"/>
</dbReference>
<keyword evidence="1" id="KW-0805">Transcription regulation</keyword>
<keyword evidence="2" id="KW-0238">DNA-binding</keyword>